<feature type="non-terminal residue" evidence="2">
    <location>
        <position position="1"/>
    </location>
</feature>
<protein>
    <submittedName>
        <fullName evidence="2">Aspartyl-tRNA synthetase @ Aspartyl-tRNA(Asn) synthetase</fullName>
        <ecNumber evidence="2">6.1.1.12</ecNumber>
        <ecNumber evidence="2">6.1.1.23</ecNumber>
    </submittedName>
</protein>
<feature type="compositionally biased region" description="Low complexity" evidence="1">
    <location>
        <begin position="44"/>
        <end position="54"/>
    </location>
</feature>
<name>A0A6J4MN72_9ACTN</name>
<evidence type="ECO:0000313" key="2">
    <source>
        <dbReference type="EMBL" id="CAA9364142.1"/>
    </source>
</evidence>
<dbReference type="AlphaFoldDB" id="A0A6J4MN72"/>
<keyword evidence="2" id="KW-0030">Aminoacyl-tRNA synthetase</keyword>
<evidence type="ECO:0000256" key="1">
    <source>
        <dbReference type="SAM" id="MobiDB-lite"/>
    </source>
</evidence>
<gene>
    <name evidence="2" type="ORF">AVDCRST_MAG72-2545</name>
</gene>
<feature type="region of interest" description="Disordered" evidence="1">
    <location>
        <begin position="1"/>
        <end position="54"/>
    </location>
</feature>
<dbReference type="EMBL" id="CADCUJ010000106">
    <property type="protein sequence ID" value="CAA9364142.1"/>
    <property type="molecule type" value="Genomic_DNA"/>
</dbReference>
<organism evidence="2">
    <name type="scientific">uncultured Nocardioidaceae bacterium</name>
    <dbReference type="NCBI Taxonomy" id="253824"/>
    <lineage>
        <taxon>Bacteria</taxon>
        <taxon>Bacillati</taxon>
        <taxon>Actinomycetota</taxon>
        <taxon>Actinomycetes</taxon>
        <taxon>Propionibacteriales</taxon>
        <taxon>Nocardioidaceae</taxon>
        <taxon>environmental samples</taxon>
    </lineage>
</organism>
<feature type="compositionally biased region" description="Basic and acidic residues" evidence="1">
    <location>
        <begin position="1"/>
        <end position="18"/>
    </location>
</feature>
<reference evidence="2" key="1">
    <citation type="submission" date="2020-02" db="EMBL/GenBank/DDBJ databases">
        <authorList>
            <person name="Meier V. D."/>
        </authorList>
    </citation>
    <scope>NUCLEOTIDE SEQUENCE</scope>
    <source>
        <strain evidence="2">AVDCRST_MAG72</strain>
    </source>
</reference>
<dbReference type="GO" id="GO:0004815">
    <property type="term" value="F:aspartate-tRNA ligase activity"/>
    <property type="evidence" value="ECO:0007669"/>
    <property type="project" value="UniProtKB-EC"/>
</dbReference>
<sequence length="54" mass="5775">AHRLGVDPRRDRVPEDRRRIRPAHRRAGADHRSTAQGGGGGPPEGSRGTPGTDV</sequence>
<dbReference type="EC" id="6.1.1.12" evidence="2"/>
<dbReference type="GO" id="GO:0050560">
    <property type="term" value="F:aspartate-tRNA(Asn) ligase activity"/>
    <property type="evidence" value="ECO:0007669"/>
    <property type="project" value="UniProtKB-EC"/>
</dbReference>
<dbReference type="EC" id="6.1.1.23" evidence="2"/>
<keyword evidence="2" id="KW-0436">Ligase</keyword>
<accession>A0A6J4MN72</accession>
<feature type="non-terminal residue" evidence="2">
    <location>
        <position position="54"/>
    </location>
</feature>
<proteinExistence type="predicted"/>